<dbReference type="Proteomes" id="UP000288168">
    <property type="component" value="Unassembled WGS sequence"/>
</dbReference>
<protein>
    <recommendedName>
        <fullName evidence="2">Carboxylesterase type B domain-containing protein</fullName>
    </recommendedName>
</protein>
<evidence type="ECO:0000259" key="2">
    <source>
        <dbReference type="Pfam" id="PF00135"/>
    </source>
</evidence>
<dbReference type="Gene3D" id="3.40.50.1820">
    <property type="entry name" value="alpha/beta hydrolase"/>
    <property type="match status" value="1"/>
</dbReference>
<feature type="region of interest" description="Disordered" evidence="1">
    <location>
        <begin position="46"/>
        <end position="68"/>
    </location>
</feature>
<feature type="domain" description="Carboxylesterase type B" evidence="2">
    <location>
        <begin position="20"/>
        <end position="112"/>
    </location>
</feature>
<reference evidence="3 4" key="1">
    <citation type="submission" date="2017-06" db="EMBL/GenBank/DDBJ databases">
        <title>Comparative genomic analysis of Ambrosia Fusariam Clade fungi.</title>
        <authorList>
            <person name="Stajich J.E."/>
            <person name="Carrillo J."/>
            <person name="Kijimoto T."/>
            <person name="Eskalen A."/>
            <person name="O'Donnell K."/>
            <person name="Kasson M."/>
        </authorList>
    </citation>
    <scope>NUCLEOTIDE SEQUENCE [LARGE SCALE GENOMIC DNA]</scope>
    <source>
        <strain evidence="3 4">NRRL62584</strain>
    </source>
</reference>
<evidence type="ECO:0000256" key="1">
    <source>
        <dbReference type="SAM" id="MobiDB-lite"/>
    </source>
</evidence>
<accession>A0A428NUD2</accession>
<evidence type="ECO:0000313" key="3">
    <source>
        <dbReference type="EMBL" id="RSL44365.1"/>
    </source>
</evidence>
<dbReference type="PANTHER" id="PTHR11559">
    <property type="entry name" value="CARBOXYLESTERASE"/>
    <property type="match status" value="1"/>
</dbReference>
<name>A0A428NUD2_9HYPO</name>
<dbReference type="Pfam" id="PF00135">
    <property type="entry name" value="COesterase"/>
    <property type="match status" value="1"/>
</dbReference>
<dbReference type="InterPro" id="IPR050309">
    <property type="entry name" value="Type-B_Carboxylest/Lipase"/>
</dbReference>
<evidence type="ECO:0000313" key="4">
    <source>
        <dbReference type="Proteomes" id="UP000288168"/>
    </source>
</evidence>
<dbReference type="OrthoDB" id="6846267at2759"/>
<dbReference type="EMBL" id="NKCI01000293">
    <property type="protein sequence ID" value="RSL44365.1"/>
    <property type="molecule type" value="Genomic_DNA"/>
</dbReference>
<organism evidence="3 4">
    <name type="scientific">Fusarium duplospermum</name>
    <dbReference type="NCBI Taxonomy" id="1325734"/>
    <lineage>
        <taxon>Eukaryota</taxon>
        <taxon>Fungi</taxon>
        <taxon>Dikarya</taxon>
        <taxon>Ascomycota</taxon>
        <taxon>Pezizomycotina</taxon>
        <taxon>Sordariomycetes</taxon>
        <taxon>Hypocreomycetidae</taxon>
        <taxon>Hypocreales</taxon>
        <taxon>Nectriaceae</taxon>
        <taxon>Fusarium</taxon>
        <taxon>Fusarium solani species complex</taxon>
    </lineage>
</organism>
<dbReference type="AlphaFoldDB" id="A0A428NUD2"/>
<dbReference type="STRING" id="1325734.A0A428NUD2"/>
<sequence length="117" mass="13034">MGNHISYTTSDCHVDLLNSAGTVKGLQFNSKSRRFAGVPYARPPVGDLRWRKPQPFPQNHKYSAPGGTPYDATVFGPVCPQANYSKTVSEHVPNHIYDEDCLRLNIWTPVPDPNIPN</sequence>
<keyword evidence="4" id="KW-1185">Reference proteome</keyword>
<comment type="caution">
    <text evidence="3">The sequence shown here is derived from an EMBL/GenBank/DDBJ whole genome shotgun (WGS) entry which is preliminary data.</text>
</comment>
<gene>
    <name evidence="3" type="ORF">CEP54_014710</name>
</gene>
<dbReference type="InterPro" id="IPR002018">
    <property type="entry name" value="CarbesteraseB"/>
</dbReference>
<dbReference type="SUPFAM" id="SSF53474">
    <property type="entry name" value="alpha/beta-Hydrolases"/>
    <property type="match status" value="1"/>
</dbReference>
<proteinExistence type="predicted"/>
<dbReference type="InterPro" id="IPR029058">
    <property type="entry name" value="AB_hydrolase_fold"/>
</dbReference>